<feature type="transmembrane region" description="Helical" evidence="2">
    <location>
        <begin position="386"/>
        <end position="406"/>
    </location>
</feature>
<dbReference type="EMBL" id="QUTG01003724">
    <property type="protein sequence ID" value="RHY90493.1"/>
    <property type="molecule type" value="Genomic_DNA"/>
</dbReference>
<keyword evidence="2" id="KW-1133">Transmembrane helix</keyword>
<evidence type="ECO:0000313" key="7">
    <source>
        <dbReference type="Proteomes" id="UP000285712"/>
    </source>
</evidence>
<feature type="domain" description="Protein kinase" evidence="3">
    <location>
        <begin position="472"/>
        <end position="750"/>
    </location>
</feature>
<reference evidence="6 7" key="1">
    <citation type="submission" date="2018-08" db="EMBL/GenBank/DDBJ databases">
        <title>Aphanomyces genome sequencing and annotation.</title>
        <authorList>
            <person name="Minardi D."/>
            <person name="Oidtmann B."/>
            <person name="Van Der Giezen M."/>
            <person name="Studholme D.J."/>
        </authorList>
    </citation>
    <scope>NUCLEOTIDE SEQUENCE [LARGE SCALE GENOMIC DNA]</scope>
    <source>
        <strain evidence="5 6">Da</strain>
        <strain evidence="4 7">Sv</strain>
    </source>
</reference>
<dbReference type="EMBL" id="QUTH01003779">
    <property type="protein sequence ID" value="RHZ17361.1"/>
    <property type="molecule type" value="Genomic_DNA"/>
</dbReference>
<sequence>MNDTKAPDGPDDFSGLFFACQSTPSACASPDISTLLQRCGRFDAMGFTQADFSACCDSAFAHNGKARECVYFRPTEWTARRISVFPVSHSPKPKYTVRDWAQFASVDQVYVATIFVVFGCTYCLPCCRDIARVSVHSIDASSFEYRTISKLYDLCRAYVESYSVFCRSIVDADLETITTPPSPTLNVIDVSNNRLKTFPTYLFSPTQPTIAYVGRRRRTMTYQWHRQLNIYGNPWHPSVSVDASECKRMQVAVDSGHITGLPLDCSCSSSAPTCTFPTLTSTPAPSTSTGAPVAVVTRPATSSPSPPPASARISTPTPPATVTPTTTNLLLSKPTPSTTGTISTQPPPASFATLQITASPITNNSAITDQKTAVDSADDSSMTGTILLVCMMVLVLGLAAVALILYRRRQRIVANPNVLSGFEMVAMSSRNAPFNNGAAAPSKAQLLRKTSSSAVLTSSTLLPLSKQPSRDMPSVPTISPDHVKLLYSISRTRFSGKFQGEKVVLKRWDAPNQAAVASLVADIQAMAQLEHPQLLIVFGLVRFGEFDVSAVAEFMHCGSLPRVLLKHDVALSWPDQLSMCYQVAAALAYMHSQPNYSRGTNCLTSRDILVNSTLQCKLDVLDFVQATPAITPPEFSYGGASLAWEAPEVLTHNCARSSSAEMYSLGVILGEIVTRARPYQSWIQSVGTTVSDIRIRDPTTMTWPHENHPELESSPRYFKTLVAACLSRDVLRRPLAVNVADTLQREMALLKRNYG</sequence>
<evidence type="ECO:0000256" key="2">
    <source>
        <dbReference type="SAM" id="Phobius"/>
    </source>
</evidence>
<dbReference type="PANTHER" id="PTHR44329">
    <property type="entry name" value="SERINE/THREONINE-PROTEIN KINASE TNNI3K-RELATED"/>
    <property type="match status" value="1"/>
</dbReference>
<organism evidence="5 6">
    <name type="scientific">Aphanomyces astaci</name>
    <name type="common">Crayfish plague agent</name>
    <dbReference type="NCBI Taxonomy" id="112090"/>
    <lineage>
        <taxon>Eukaryota</taxon>
        <taxon>Sar</taxon>
        <taxon>Stramenopiles</taxon>
        <taxon>Oomycota</taxon>
        <taxon>Saprolegniomycetes</taxon>
        <taxon>Saprolegniales</taxon>
        <taxon>Verrucalvaceae</taxon>
        <taxon>Aphanomyces</taxon>
    </lineage>
</organism>
<evidence type="ECO:0000313" key="4">
    <source>
        <dbReference type="EMBL" id="RHY90493.1"/>
    </source>
</evidence>
<feature type="region of interest" description="Disordered" evidence="1">
    <location>
        <begin position="297"/>
        <end position="348"/>
    </location>
</feature>
<dbReference type="PANTHER" id="PTHR44329:SF214">
    <property type="entry name" value="PROTEIN KINASE DOMAIN-CONTAINING PROTEIN"/>
    <property type="match status" value="1"/>
</dbReference>
<gene>
    <name evidence="4" type="ORF">DYB35_009045</name>
    <name evidence="5" type="ORF">DYB37_009493</name>
</gene>
<accession>A0A3R7A8W6</accession>
<dbReference type="PROSITE" id="PS50011">
    <property type="entry name" value="PROTEIN_KINASE_DOM"/>
    <property type="match status" value="1"/>
</dbReference>
<dbReference type="InterPro" id="IPR011009">
    <property type="entry name" value="Kinase-like_dom_sf"/>
</dbReference>
<evidence type="ECO:0000313" key="5">
    <source>
        <dbReference type="EMBL" id="RHZ17361.1"/>
    </source>
</evidence>
<feature type="compositionally biased region" description="Polar residues" evidence="1">
    <location>
        <begin position="328"/>
        <end position="344"/>
    </location>
</feature>
<dbReference type="InterPro" id="IPR051681">
    <property type="entry name" value="Ser/Thr_Kinases-Pseudokinases"/>
</dbReference>
<protein>
    <recommendedName>
        <fullName evidence="3">Protein kinase domain-containing protein</fullName>
    </recommendedName>
</protein>
<evidence type="ECO:0000256" key="1">
    <source>
        <dbReference type="SAM" id="MobiDB-lite"/>
    </source>
</evidence>
<dbReference type="VEuPathDB" id="FungiDB:H257_05270"/>
<dbReference type="Pfam" id="PF07714">
    <property type="entry name" value="PK_Tyr_Ser-Thr"/>
    <property type="match status" value="1"/>
</dbReference>
<comment type="caution">
    <text evidence="5">The sequence shown here is derived from an EMBL/GenBank/DDBJ whole genome shotgun (WGS) entry which is preliminary data.</text>
</comment>
<proteinExistence type="predicted"/>
<dbReference type="InterPro" id="IPR001245">
    <property type="entry name" value="Ser-Thr/Tyr_kinase_cat_dom"/>
</dbReference>
<name>A0A3R7A8W6_APHAT</name>
<dbReference type="Proteomes" id="UP000285712">
    <property type="component" value="Unassembled WGS sequence"/>
</dbReference>
<dbReference type="GO" id="GO:0005524">
    <property type="term" value="F:ATP binding"/>
    <property type="evidence" value="ECO:0007669"/>
    <property type="project" value="InterPro"/>
</dbReference>
<keyword evidence="2" id="KW-0812">Transmembrane</keyword>
<dbReference type="GO" id="GO:0004674">
    <property type="term" value="F:protein serine/threonine kinase activity"/>
    <property type="evidence" value="ECO:0007669"/>
    <property type="project" value="TreeGrafter"/>
</dbReference>
<dbReference type="Proteomes" id="UP000285430">
    <property type="component" value="Unassembled WGS sequence"/>
</dbReference>
<evidence type="ECO:0000259" key="3">
    <source>
        <dbReference type="PROSITE" id="PS50011"/>
    </source>
</evidence>
<evidence type="ECO:0000313" key="6">
    <source>
        <dbReference type="Proteomes" id="UP000285430"/>
    </source>
</evidence>
<dbReference type="InterPro" id="IPR000719">
    <property type="entry name" value="Prot_kinase_dom"/>
</dbReference>
<dbReference type="Gene3D" id="1.10.510.10">
    <property type="entry name" value="Transferase(Phosphotransferase) domain 1"/>
    <property type="match status" value="1"/>
</dbReference>
<dbReference type="AlphaFoldDB" id="A0A3R7A8W6"/>
<keyword evidence="2" id="KW-0472">Membrane</keyword>
<dbReference type="SUPFAM" id="SSF56112">
    <property type="entry name" value="Protein kinase-like (PK-like)"/>
    <property type="match status" value="1"/>
</dbReference>